<evidence type="ECO:0000256" key="5">
    <source>
        <dbReference type="ARBA" id="ARBA00022777"/>
    </source>
</evidence>
<dbReference type="Pfam" id="PF19279">
    <property type="entry name" value="YegS_C"/>
    <property type="match status" value="1"/>
</dbReference>
<dbReference type="Pfam" id="PF00781">
    <property type="entry name" value="DAGK_cat"/>
    <property type="match status" value="1"/>
</dbReference>
<keyword evidence="7" id="KW-0443">Lipid metabolism</keyword>
<name>A0A9D1VYD0_9FIRM</name>
<dbReference type="AlphaFoldDB" id="A0A9D1VYD0"/>
<keyword evidence="5 10" id="KW-0418">Kinase</keyword>
<reference evidence="10" key="1">
    <citation type="journal article" date="2021" name="PeerJ">
        <title>Extensive microbial diversity within the chicken gut microbiome revealed by metagenomics and culture.</title>
        <authorList>
            <person name="Gilroy R."/>
            <person name="Ravi A."/>
            <person name="Getino M."/>
            <person name="Pursley I."/>
            <person name="Horton D.L."/>
            <person name="Alikhan N.F."/>
            <person name="Baker D."/>
            <person name="Gharbi K."/>
            <person name="Hall N."/>
            <person name="Watson M."/>
            <person name="Adriaenssens E.M."/>
            <person name="Foster-Nyarko E."/>
            <person name="Jarju S."/>
            <person name="Secka A."/>
            <person name="Antonio M."/>
            <person name="Oren A."/>
            <person name="Chaudhuri R.R."/>
            <person name="La Ragione R."/>
            <person name="Hildebrand F."/>
            <person name="Pallen M.J."/>
        </authorList>
    </citation>
    <scope>NUCLEOTIDE SEQUENCE</scope>
    <source>
        <strain evidence="10">ChiSjej5B23-15282</strain>
    </source>
</reference>
<dbReference type="PANTHER" id="PTHR12358:SF54">
    <property type="entry name" value="SPHINGOSINE KINASE RELATED PROTEIN"/>
    <property type="match status" value="1"/>
</dbReference>
<evidence type="ECO:0000256" key="2">
    <source>
        <dbReference type="ARBA" id="ARBA00005983"/>
    </source>
</evidence>
<comment type="similarity">
    <text evidence="2">Belongs to the diacylglycerol/lipid kinase family.</text>
</comment>
<dbReference type="GO" id="GO:0008654">
    <property type="term" value="P:phospholipid biosynthetic process"/>
    <property type="evidence" value="ECO:0007669"/>
    <property type="project" value="UniProtKB-KW"/>
</dbReference>
<organism evidence="10 11">
    <name type="scientific">Candidatus Mediterraneibacter caccavium</name>
    <dbReference type="NCBI Taxonomy" id="2838661"/>
    <lineage>
        <taxon>Bacteria</taxon>
        <taxon>Bacillati</taxon>
        <taxon>Bacillota</taxon>
        <taxon>Clostridia</taxon>
        <taxon>Lachnospirales</taxon>
        <taxon>Lachnospiraceae</taxon>
        <taxon>Mediterraneibacter</taxon>
    </lineage>
</organism>
<dbReference type="InterPro" id="IPR016064">
    <property type="entry name" value="NAD/diacylglycerol_kinase_sf"/>
</dbReference>
<dbReference type="Gene3D" id="3.40.50.10330">
    <property type="entry name" value="Probable inorganic polyphosphate/atp-NAD kinase, domain 1"/>
    <property type="match status" value="1"/>
</dbReference>
<gene>
    <name evidence="10" type="ORF">H9981_09710</name>
</gene>
<comment type="caution">
    <text evidence="10">The sequence shown here is derived from an EMBL/GenBank/DDBJ whole genome shotgun (WGS) entry which is preliminary data.</text>
</comment>
<reference evidence="10" key="2">
    <citation type="submission" date="2021-04" db="EMBL/GenBank/DDBJ databases">
        <authorList>
            <person name="Gilroy R."/>
        </authorList>
    </citation>
    <scope>NUCLEOTIDE SEQUENCE</scope>
    <source>
        <strain evidence="10">ChiSjej5B23-15282</strain>
    </source>
</reference>
<dbReference type="NCBIfam" id="TIGR00147">
    <property type="entry name" value="YegS/Rv2252/BmrU family lipid kinase"/>
    <property type="match status" value="1"/>
</dbReference>
<dbReference type="EMBL" id="DXFA01000163">
    <property type="protein sequence ID" value="HIX49265.1"/>
    <property type="molecule type" value="Genomic_DNA"/>
</dbReference>
<dbReference type="InterPro" id="IPR005218">
    <property type="entry name" value="Diacylglycerol/lipid_kinase"/>
</dbReference>
<dbReference type="InterPro" id="IPR050187">
    <property type="entry name" value="Lipid_Phosphate_FormReg"/>
</dbReference>
<dbReference type="GO" id="GO:0016301">
    <property type="term" value="F:kinase activity"/>
    <property type="evidence" value="ECO:0007669"/>
    <property type="project" value="UniProtKB-KW"/>
</dbReference>
<protein>
    <submittedName>
        <fullName evidence="10">Diacylglycerol kinase family lipid kinase</fullName>
    </submittedName>
</protein>
<dbReference type="InterPro" id="IPR001206">
    <property type="entry name" value="Diacylglycerol_kinase_cat_dom"/>
</dbReference>
<dbReference type="PROSITE" id="PS50146">
    <property type="entry name" value="DAGK"/>
    <property type="match status" value="1"/>
</dbReference>
<dbReference type="PANTHER" id="PTHR12358">
    <property type="entry name" value="SPHINGOSINE KINASE"/>
    <property type="match status" value="1"/>
</dbReference>
<dbReference type="InterPro" id="IPR017438">
    <property type="entry name" value="ATP-NAD_kinase_N"/>
</dbReference>
<keyword evidence="4" id="KW-0547">Nucleotide-binding</keyword>
<proteinExistence type="inferred from homology"/>
<dbReference type="InterPro" id="IPR045540">
    <property type="entry name" value="YegS/DAGK_C"/>
</dbReference>
<evidence type="ECO:0000313" key="10">
    <source>
        <dbReference type="EMBL" id="HIX49265.1"/>
    </source>
</evidence>
<keyword evidence="3" id="KW-0808">Transferase</keyword>
<accession>A0A9D1VYD0</accession>
<keyword evidence="7" id="KW-0594">Phospholipid biosynthesis</keyword>
<evidence type="ECO:0000259" key="9">
    <source>
        <dbReference type="PROSITE" id="PS50146"/>
    </source>
</evidence>
<evidence type="ECO:0000313" key="11">
    <source>
        <dbReference type="Proteomes" id="UP000824243"/>
    </source>
</evidence>
<keyword evidence="7" id="KW-0444">Lipid biosynthesis</keyword>
<evidence type="ECO:0000256" key="7">
    <source>
        <dbReference type="ARBA" id="ARBA00023209"/>
    </source>
</evidence>
<comment type="cofactor">
    <cofactor evidence="1">
        <name>Mg(2+)</name>
        <dbReference type="ChEBI" id="CHEBI:18420"/>
    </cofactor>
</comment>
<evidence type="ECO:0000256" key="3">
    <source>
        <dbReference type="ARBA" id="ARBA00022679"/>
    </source>
</evidence>
<sequence length="308" mass="33517">MEMEYDFIINPESRSGLGEMTWKMIEPELKKQRVRYRVHMTAKRKDAGKIAEELTSDGREHTLVVLGGDGTLNEVVNGIRDPEKITLGYIPIGSSNDFARGLRLPKDPMDALEAVLHPGKVIRMDVGVISDGTRSRRFLVSAGIGFDAAVCHEVCVSRWKVILNRLGLGKLSYAVVALDRLAKDRPAHLALTMEDGSRREFPGTCFAAFMNLPYEGGGFNFCPGASPEDGLLDVIVAHGLSVPKILCLLPLAFGGKHTGSKGITILKCRSVRVEADTPLPLHTDGEPGFPRRTAEAGILDSGIWVITG</sequence>
<dbReference type="Proteomes" id="UP000824243">
    <property type="component" value="Unassembled WGS sequence"/>
</dbReference>
<dbReference type="SUPFAM" id="SSF111331">
    <property type="entry name" value="NAD kinase/diacylglycerol kinase-like"/>
    <property type="match status" value="1"/>
</dbReference>
<evidence type="ECO:0000256" key="8">
    <source>
        <dbReference type="ARBA" id="ARBA00023264"/>
    </source>
</evidence>
<keyword evidence="6" id="KW-0067">ATP-binding</keyword>
<evidence type="ECO:0000256" key="4">
    <source>
        <dbReference type="ARBA" id="ARBA00022741"/>
    </source>
</evidence>
<evidence type="ECO:0000256" key="6">
    <source>
        <dbReference type="ARBA" id="ARBA00022840"/>
    </source>
</evidence>
<evidence type="ECO:0000256" key="1">
    <source>
        <dbReference type="ARBA" id="ARBA00001946"/>
    </source>
</evidence>
<keyword evidence="8" id="KW-1208">Phospholipid metabolism</keyword>
<feature type="domain" description="DAGKc" evidence="9">
    <location>
        <begin position="1"/>
        <end position="133"/>
    </location>
</feature>
<dbReference type="Gene3D" id="2.60.200.40">
    <property type="match status" value="1"/>
</dbReference>
<dbReference type="GO" id="GO:0005524">
    <property type="term" value="F:ATP binding"/>
    <property type="evidence" value="ECO:0007669"/>
    <property type="project" value="UniProtKB-KW"/>
</dbReference>
<dbReference type="SMART" id="SM00046">
    <property type="entry name" value="DAGKc"/>
    <property type="match status" value="1"/>
</dbReference>